<gene>
    <name evidence="3" type="ORF">AAT19DRAFT_11386</name>
</gene>
<feature type="region of interest" description="Disordered" evidence="1">
    <location>
        <begin position="78"/>
        <end position="99"/>
    </location>
</feature>
<feature type="chain" id="PRO_5015780263" evidence="2">
    <location>
        <begin position="28"/>
        <end position="99"/>
    </location>
</feature>
<reference evidence="3 4" key="1">
    <citation type="journal article" date="2018" name="Elife">
        <title>Functional genomics of lipid metabolism in the oleaginous yeast Rhodosporidium toruloides.</title>
        <authorList>
            <person name="Coradetti S.T."/>
            <person name="Pinel D."/>
            <person name="Geiselman G."/>
            <person name="Ito M."/>
            <person name="Mondo S."/>
            <person name="Reilly M.C."/>
            <person name="Cheng Y.F."/>
            <person name="Bauer S."/>
            <person name="Grigoriev I."/>
            <person name="Gladden J.M."/>
            <person name="Simmons B.A."/>
            <person name="Brem R."/>
            <person name="Arkin A.P."/>
            <person name="Skerker J.M."/>
        </authorList>
    </citation>
    <scope>NUCLEOTIDE SEQUENCE [LARGE SCALE GENOMIC DNA]</scope>
    <source>
        <strain evidence="3 4">NBRC 0880</strain>
    </source>
</reference>
<protein>
    <submittedName>
        <fullName evidence="3">Uncharacterized protein</fullName>
    </submittedName>
</protein>
<evidence type="ECO:0000256" key="2">
    <source>
        <dbReference type="SAM" id="SignalP"/>
    </source>
</evidence>
<evidence type="ECO:0000313" key="3">
    <source>
        <dbReference type="EMBL" id="PRQ70154.1"/>
    </source>
</evidence>
<feature type="non-terminal residue" evidence="3">
    <location>
        <position position="1"/>
    </location>
</feature>
<evidence type="ECO:0000313" key="4">
    <source>
        <dbReference type="Proteomes" id="UP000239560"/>
    </source>
</evidence>
<proteinExistence type="predicted"/>
<organism evidence="3 4">
    <name type="scientific">Rhodotorula toruloides</name>
    <name type="common">Yeast</name>
    <name type="synonym">Rhodosporidium toruloides</name>
    <dbReference type="NCBI Taxonomy" id="5286"/>
    <lineage>
        <taxon>Eukaryota</taxon>
        <taxon>Fungi</taxon>
        <taxon>Dikarya</taxon>
        <taxon>Basidiomycota</taxon>
        <taxon>Pucciniomycotina</taxon>
        <taxon>Microbotryomycetes</taxon>
        <taxon>Sporidiobolales</taxon>
        <taxon>Sporidiobolaceae</taxon>
        <taxon>Rhodotorula</taxon>
    </lineage>
</organism>
<keyword evidence="2" id="KW-0732">Signal</keyword>
<accession>A0A2S9ZWN3</accession>
<dbReference type="AlphaFoldDB" id="A0A2S9ZWN3"/>
<evidence type="ECO:0000256" key="1">
    <source>
        <dbReference type="SAM" id="MobiDB-lite"/>
    </source>
</evidence>
<sequence length="99" mass="11754">RRRPRQRLLPLPHLFDLLPLLLPPSLAFRLPPLLLLIRPPHWKRLLGLISPQPVHLARGRLEIDNWHIGVLRRRRRQFGSGPRDACPERAGWLEGRRRR</sequence>
<dbReference type="Proteomes" id="UP000239560">
    <property type="component" value="Unassembled WGS sequence"/>
</dbReference>
<comment type="caution">
    <text evidence="3">The sequence shown here is derived from an EMBL/GenBank/DDBJ whole genome shotgun (WGS) entry which is preliminary data.</text>
</comment>
<dbReference type="EMBL" id="LCTV02000016">
    <property type="protein sequence ID" value="PRQ70154.1"/>
    <property type="molecule type" value="Genomic_DNA"/>
</dbReference>
<name>A0A2S9ZWN3_RHOTO</name>
<feature type="signal peptide" evidence="2">
    <location>
        <begin position="1"/>
        <end position="27"/>
    </location>
</feature>